<evidence type="ECO:0000313" key="2">
    <source>
        <dbReference type="Proteomes" id="UP000717364"/>
    </source>
</evidence>
<dbReference type="Gene3D" id="3.30.420.40">
    <property type="match status" value="1"/>
</dbReference>
<dbReference type="Proteomes" id="UP000717364">
    <property type="component" value="Unassembled WGS sequence"/>
</dbReference>
<dbReference type="SUPFAM" id="SSF53067">
    <property type="entry name" value="Actin-like ATPase domain"/>
    <property type="match status" value="1"/>
</dbReference>
<organism evidence="1 2">
    <name type="scientific">Leptothoe spongobia TAU-MAC 1115</name>
    <dbReference type="NCBI Taxonomy" id="1967444"/>
    <lineage>
        <taxon>Bacteria</taxon>
        <taxon>Bacillati</taxon>
        <taxon>Cyanobacteriota</taxon>
        <taxon>Cyanophyceae</taxon>
        <taxon>Nodosilineales</taxon>
        <taxon>Cymatolegaceae</taxon>
        <taxon>Leptothoe</taxon>
        <taxon>Leptothoe spongobia</taxon>
    </lineage>
</organism>
<sequence length="66" mass="6811">MGTDSINAVIDIGTNSLLLLVAQKVTGTSCLSSNQSWLIPLSNQAHTVRLGENLAATGCLSDGILL</sequence>
<keyword evidence="2" id="KW-1185">Reference proteome</keyword>
<dbReference type="InterPro" id="IPR043129">
    <property type="entry name" value="ATPase_NBD"/>
</dbReference>
<proteinExistence type="predicted"/>
<comment type="caution">
    <text evidence="1">The sequence shown here is derived from an EMBL/GenBank/DDBJ whole genome shotgun (WGS) entry which is preliminary data.</text>
</comment>
<dbReference type="RefSeq" id="WP_215608687.1">
    <property type="nucleotide sequence ID" value="NZ_JADOES010000014.1"/>
</dbReference>
<dbReference type="EMBL" id="JADOES010000014">
    <property type="protein sequence ID" value="MBT9315620.1"/>
    <property type="molecule type" value="Genomic_DNA"/>
</dbReference>
<name>A0A947DEU0_9CYAN</name>
<evidence type="ECO:0000313" key="1">
    <source>
        <dbReference type="EMBL" id="MBT9315620.1"/>
    </source>
</evidence>
<accession>A0A947DEU0</accession>
<dbReference type="AlphaFoldDB" id="A0A947DEU0"/>
<reference evidence="1" key="2">
    <citation type="journal article" date="2021" name="Mar. Drugs">
        <title>Genome Reduction and Secondary Metabolism of the Marine Sponge-Associated Cyanobacterium Leptothoe.</title>
        <authorList>
            <person name="Konstantinou D."/>
            <person name="Popin R.V."/>
            <person name="Fewer D.P."/>
            <person name="Sivonen K."/>
            <person name="Gkelis S."/>
        </authorList>
    </citation>
    <scope>NUCLEOTIDE SEQUENCE</scope>
    <source>
        <strain evidence="1">TAU-MAC 1115</strain>
    </source>
</reference>
<gene>
    <name evidence="1" type="ORF">IXB50_09300</name>
</gene>
<reference evidence="1" key="1">
    <citation type="submission" date="2020-11" db="EMBL/GenBank/DDBJ databases">
        <authorList>
            <person name="Konstantinou D."/>
            <person name="Gkelis S."/>
            <person name="Popin R."/>
            <person name="Fewer D."/>
            <person name="Sivonen K."/>
        </authorList>
    </citation>
    <scope>NUCLEOTIDE SEQUENCE</scope>
    <source>
        <strain evidence="1">TAU-MAC 1115</strain>
    </source>
</reference>
<protein>
    <submittedName>
        <fullName evidence="1">Uncharacterized protein</fullName>
    </submittedName>
</protein>